<dbReference type="SUPFAM" id="SSF63882">
    <property type="entry name" value="MoeA N-terminal region -like"/>
    <property type="match status" value="1"/>
</dbReference>
<dbReference type="PANTHER" id="PTHR10192:SF5">
    <property type="entry name" value="GEPHYRIN"/>
    <property type="match status" value="1"/>
</dbReference>
<dbReference type="CDD" id="cd00887">
    <property type="entry name" value="MoeA"/>
    <property type="match status" value="1"/>
</dbReference>
<dbReference type="Gene3D" id="3.40.980.10">
    <property type="entry name" value="MoaB/Mog-like domain"/>
    <property type="match status" value="1"/>
</dbReference>
<sequence length="423" mass="42547">MTSPAECSCDGPGLLALDQAVARAVALCRPVTDTDDAPLAAAAGRISAAPLVAPEPMPRFDHAAMDGYALRGEDLGGSGPWQLPVAGLAAAGGAAPAVERAPHALRILTGAPIPAGFDRVVMQEDCTAGGGMVTIRRDPGPDANIRRAGEDVRAGQTLFPAGRRIDAVAVALAAIAGRPLLPVVRQIRVGVMTFGDELVAPGATPGPAAIHDSNRPMLLAALARPDIAAADLGALPDDQAAITTAIAAAAGRFDLIVSTGGASVGDRDHLKPAFLAAGGRIEGWRVAMKPGKPVMFGHIGDAVFLGLPGNPVAALLGLRLFGTAMIRRLQGRPAEPAPAMATAGFTHARRAGRSEFLPARLTFGPPGTPPAVVTTGGSGAARLVPLATATGFAVIPAGHGAVDPGDPVGWLPFAETGISGDMS</sequence>
<dbReference type="InterPro" id="IPR005111">
    <property type="entry name" value="MoeA_C_domain_IV"/>
</dbReference>
<evidence type="ECO:0000259" key="7">
    <source>
        <dbReference type="SMART" id="SM00852"/>
    </source>
</evidence>
<dbReference type="GO" id="GO:0006777">
    <property type="term" value="P:Mo-molybdopterin cofactor biosynthetic process"/>
    <property type="evidence" value="ECO:0007669"/>
    <property type="project" value="UniProtKB-UniRule"/>
</dbReference>
<dbReference type="EC" id="2.10.1.1" evidence="6"/>
<keyword evidence="6" id="KW-0460">Magnesium</keyword>
<accession>A0A162L3U8</accession>
<gene>
    <name evidence="8" type="ORF">AUP44_04050</name>
</gene>
<dbReference type="InterPro" id="IPR036135">
    <property type="entry name" value="MoeA_linker/N_sf"/>
</dbReference>
<dbReference type="Pfam" id="PF03453">
    <property type="entry name" value="MoeA_N"/>
    <property type="match status" value="1"/>
</dbReference>
<evidence type="ECO:0000256" key="3">
    <source>
        <dbReference type="ARBA" id="ARBA00010763"/>
    </source>
</evidence>
<dbReference type="EMBL" id="LPZR01000124">
    <property type="protein sequence ID" value="KYO53160.1"/>
    <property type="molecule type" value="Genomic_DNA"/>
</dbReference>
<dbReference type="OrthoDB" id="9804758at2"/>
<dbReference type="PANTHER" id="PTHR10192">
    <property type="entry name" value="MOLYBDOPTERIN BIOSYNTHESIS PROTEIN"/>
    <property type="match status" value="1"/>
</dbReference>
<dbReference type="AlphaFoldDB" id="A0A162L3U8"/>
<dbReference type="RefSeq" id="WP_062763748.1">
    <property type="nucleotide sequence ID" value="NZ_CP121043.1"/>
</dbReference>
<dbReference type="Gene3D" id="2.170.190.11">
    <property type="entry name" value="Molybdopterin biosynthesis moea protein, domain 3"/>
    <property type="match status" value="1"/>
</dbReference>
<dbReference type="SMART" id="SM00852">
    <property type="entry name" value="MoCF_biosynth"/>
    <property type="match status" value="1"/>
</dbReference>
<protein>
    <recommendedName>
        <fullName evidence="6">Molybdopterin molybdenumtransferase</fullName>
        <ecNumber evidence="6">2.10.1.1</ecNumber>
    </recommendedName>
</protein>
<dbReference type="NCBIfam" id="TIGR00177">
    <property type="entry name" value="molyb_syn"/>
    <property type="match status" value="1"/>
</dbReference>
<keyword evidence="4 6" id="KW-0501">Molybdenum cofactor biosynthesis</keyword>
<dbReference type="Proteomes" id="UP000075787">
    <property type="component" value="Unassembled WGS sequence"/>
</dbReference>
<reference evidence="8 9" key="1">
    <citation type="submission" date="2015-12" db="EMBL/GenBank/DDBJ databases">
        <title>Genome sequence of Tistrella mobilis MCCC 1A02139.</title>
        <authorList>
            <person name="Lu L."/>
            <person name="Lai Q."/>
            <person name="Shao Z."/>
            <person name="Qian P."/>
        </authorList>
    </citation>
    <scope>NUCLEOTIDE SEQUENCE [LARGE SCALE GENOMIC DNA]</scope>
    <source>
        <strain evidence="8 9">MCCC 1A02139</strain>
    </source>
</reference>
<evidence type="ECO:0000313" key="9">
    <source>
        <dbReference type="Proteomes" id="UP000075787"/>
    </source>
</evidence>
<evidence type="ECO:0000313" key="8">
    <source>
        <dbReference type="EMBL" id="KYO53160.1"/>
    </source>
</evidence>
<evidence type="ECO:0000256" key="1">
    <source>
        <dbReference type="ARBA" id="ARBA00002901"/>
    </source>
</evidence>
<dbReference type="InterPro" id="IPR038987">
    <property type="entry name" value="MoeA-like"/>
</dbReference>
<proteinExistence type="inferred from homology"/>
<dbReference type="InterPro" id="IPR001453">
    <property type="entry name" value="MoaB/Mog_dom"/>
</dbReference>
<comment type="caution">
    <text evidence="8">The sequence shown here is derived from an EMBL/GenBank/DDBJ whole genome shotgun (WGS) entry which is preliminary data.</text>
</comment>
<dbReference type="SUPFAM" id="SSF63867">
    <property type="entry name" value="MoeA C-terminal domain-like"/>
    <property type="match status" value="1"/>
</dbReference>
<evidence type="ECO:0000256" key="2">
    <source>
        <dbReference type="ARBA" id="ARBA00005046"/>
    </source>
</evidence>
<feature type="domain" description="MoaB/Mog" evidence="7">
    <location>
        <begin position="190"/>
        <end position="328"/>
    </location>
</feature>
<keyword evidence="6" id="KW-0808">Transferase</keyword>
<dbReference type="GO" id="GO:0046872">
    <property type="term" value="F:metal ion binding"/>
    <property type="evidence" value="ECO:0007669"/>
    <property type="project" value="UniProtKB-UniRule"/>
</dbReference>
<dbReference type="Pfam" id="PF03454">
    <property type="entry name" value="MoeA_C"/>
    <property type="match status" value="1"/>
</dbReference>
<comment type="similarity">
    <text evidence="3 6">Belongs to the MoeA family.</text>
</comment>
<dbReference type="Gene3D" id="2.40.340.10">
    <property type="entry name" value="MoeA, C-terminal, domain IV"/>
    <property type="match status" value="1"/>
</dbReference>
<dbReference type="GO" id="GO:0005829">
    <property type="term" value="C:cytosol"/>
    <property type="evidence" value="ECO:0007669"/>
    <property type="project" value="TreeGrafter"/>
</dbReference>
<dbReference type="GeneID" id="97239689"/>
<dbReference type="Gene3D" id="3.90.105.10">
    <property type="entry name" value="Molybdopterin biosynthesis moea protein, domain 2"/>
    <property type="match status" value="1"/>
</dbReference>
<dbReference type="InterPro" id="IPR036425">
    <property type="entry name" value="MoaB/Mog-like_dom_sf"/>
</dbReference>
<organism evidence="8 9">
    <name type="scientific">Tistrella mobilis</name>
    <dbReference type="NCBI Taxonomy" id="171437"/>
    <lineage>
        <taxon>Bacteria</taxon>
        <taxon>Pseudomonadati</taxon>
        <taxon>Pseudomonadota</taxon>
        <taxon>Alphaproteobacteria</taxon>
        <taxon>Geminicoccales</taxon>
        <taxon>Geminicoccaceae</taxon>
        <taxon>Tistrella</taxon>
    </lineage>
</organism>
<comment type="cofactor">
    <cofactor evidence="6">
        <name>Mg(2+)</name>
        <dbReference type="ChEBI" id="CHEBI:18420"/>
    </cofactor>
</comment>
<dbReference type="UniPathway" id="UPA00344"/>
<dbReference type="SUPFAM" id="SSF53218">
    <property type="entry name" value="Molybdenum cofactor biosynthesis proteins"/>
    <property type="match status" value="1"/>
</dbReference>
<dbReference type="GO" id="GO:0061599">
    <property type="term" value="F:molybdopterin molybdotransferase activity"/>
    <property type="evidence" value="ECO:0007669"/>
    <property type="project" value="UniProtKB-UniRule"/>
</dbReference>
<dbReference type="InterPro" id="IPR005110">
    <property type="entry name" value="MoeA_linker/N"/>
</dbReference>
<dbReference type="NCBIfam" id="NF045515">
    <property type="entry name" value="Glp_gephyrin"/>
    <property type="match status" value="1"/>
</dbReference>
<name>A0A162L3U8_9PROT</name>
<evidence type="ECO:0000256" key="4">
    <source>
        <dbReference type="ARBA" id="ARBA00023150"/>
    </source>
</evidence>
<keyword evidence="6" id="KW-0479">Metal-binding</keyword>
<evidence type="ECO:0000256" key="6">
    <source>
        <dbReference type="RuleBase" id="RU365090"/>
    </source>
</evidence>
<keyword evidence="6" id="KW-0500">Molybdenum</keyword>
<comment type="pathway">
    <text evidence="2 6">Cofactor biosynthesis; molybdopterin biosynthesis.</text>
</comment>
<comment type="catalytic activity">
    <reaction evidence="5">
        <text>adenylyl-molybdopterin + molybdate = Mo-molybdopterin + AMP + H(+)</text>
        <dbReference type="Rhea" id="RHEA:35047"/>
        <dbReference type="ChEBI" id="CHEBI:15378"/>
        <dbReference type="ChEBI" id="CHEBI:36264"/>
        <dbReference type="ChEBI" id="CHEBI:62727"/>
        <dbReference type="ChEBI" id="CHEBI:71302"/>
        <dbReference type="ChEBI" id="CHEBI:456215"/>
        <dbReference type="EC" id="2.10.1.1"/>
    </reaction>
</comment>
<dbReference type="Pfam" id="PF00994">
    <property type="entry name" value="MoCF_biosynth"/>
    <property type="match status" value="1"/>
</dbReference>
<comment type="function">
    <text evidence="1 6">Catalyzes the insertion of molybdate into adenylated molybdopterin with the concomitant release of AMP.</text>
</comment>
<evidence type="ECO:0000256" key="5">
    <source>
        <dbReference type="ARBA" id="ARBA00047317"/>
    </source>
</evidence>
<dbReference type="InterPro" id="IPR036688">
    <property type="entry name" value="MoeA_C_domain_IV_sf"/>
</dbReference>